<dbReference type="GO" id="GO:0016485">
    <property type="term" value="P:protein processing"/>
    <property type="evidence" value="ECO:0007669"/>
    <property type="project" value="TreeGrafter"/>
</dbReference>
<evidence type="ECO:0000256" key="5">
    <source>
        <dbReference type="ARBA" id="ARBA00022801"/>
    </source>
</evidence>
<dbReference type="Pfam" id="PF05649">
    <property type="entry name" value="Peptidase_M13_N"/>
    <property type="match status" value="1"/>
</dbReference>
<dbReference type="STRING" id="947166.A0A1D1UHF1"/>
<evidence type="ECO:0000256" key="6">
    <source>
        <dbReference type="ARBA" id="ARBA00022833"/>
    </source>
</evidence>
<keyword evidence="12" id="KW-1185">Reference proteome</keyword>
<dbReference type="GO" id="GO:0004222">
    <property type="term" value="F:metalloendopeptidase activity"/>
    <property type="evidence" value="ECO:0007669"/>
    <property type="project" value="InterPro"/>
</dbReference>
<feature type="transmembrane region" description="Helical" evidence="8">
    <location>
        <begin position="24"/>
        <end position="44"/>
    </location>
</feature>
<dbReference type="PRINTS" id="PR00786">
    <property type="entry name" value="NEPRILYSIN"/>
</dbReference>
<dbReference type="InterPro" id="IPR018497">
    <property type="entry name" value="Peptidase_M13_C"/>
</dbReference>
<comment type="caution">
    <text evidence="11">The sequence shown here is derived from an EMBL/GenBank/DDBJ whole genome shotgun (WGS) entry which is preliminary data.</text>
</comment>
<evidence type="ECO:0000256" key="2">
    <source>
        <dbReference type="ARBA" id="ARBA00007357"/>
    </source>
</evidence>
<dbReference type="CDD" id="cd08662">
    <property type="entry name" value="M13"/>
    <property type="match status" value="1"/>
</dbReference>
<dbReference type="InterPro" id="IPR000718">
    <property type="entry name" value="Peptidase_M13"/>
</dbReference>
<dbReference type="InterPro" id="IPR024079">
    <property type="entry name" value="MetalloPept_cat_dom_sf"/>
</dbReference>
<evidence type="ECO:0000256" key="7">
    <source>
        <dbReference type="ARBA" id="ARBA00023049"/>
    </source>
</evidence>
<dbReference type="PROSITE" id="PS51885">
    <property type="entry name" value="NEPRILYSIN"/>
    <property type="match status" value="1"/>
</dbReference>
<evidence type="ECO:0000313" key="12">
    <source>
        <dbReference type="Proteomes" id="UP000186922"/>
    </source>
</evidence>
<protein>
    <recommendedName>
        <fullName evidence="13">Peptidase M13 N-terminal domain-containing protein</fullName>
    </recommendedName>
</protein>
<dbReference type="Gene3D" id="1.10.1380.10">
    <property type="entry name" value="Neutral endopeptidase , domain2"/>
    <property type="match status" value="1"/>
</dbReference>
<gene>
    <name evidence="11" type="primary">RvY_01697-1</name>
    <name evidence="11" type="synonym">RvY_01697.1</name>
    <name evidence="11" type="ORF">RvY_01697</name>
</gene>
<proteinExistence type="inferred from homology"/>
<dbReference type="EMBL" id="BDGG01000001">
    <property type="protein sequence ID" value="GAU89106.1"/>
    <property type="molecule type" value="Genomic_DNA"/>
</dbReference>
<keyword evidence="8" id="KW-1133">Transmembrane helix</keyword>
<comment type="similarity">
    <text evidence="2">Belongs to the peptidase M13 family.</text>
</comment>
<evidence type="ECO:0000256" key="1">
    <source>
        <dbReference type="ARBA" id="ARBA00001947"/>
    </source>
</evidence>
<feature type="domain" description="Peptidase M13 C-terminal" evidence="9">
    <location>
        <begin position="566"/>
        <end position="770"/>
    </location>
</feature>
<dbReference type="Pfam" id="PF01431">
    <property type="entry name" value="Peptidase_M13"/>
    <property type="match status" value="1"/>
</dbReference>
<feature type="domain" description="Peptidase M13 N-terminal" evidence="10">
    <location>
        <begin position="83"/>
        <end position="505"/>
    </location>
</feature>
<dbReference type="PANTHER" id="PTHR11733">
    <property type="entry name" value="ZINC METALLOPROTEASE FAMILY M13 NEPRILYSIN-RELATED"/>
    <property type="match status" value="1"/>
</dbReference>
<keyword evidence="5" id="KW-0378">Hydrolase</keyword>
<evidence type="ECO:0000256" key="3">
    <source>
        <dbReference type="ARBA" id="ARBA00022670"/>
    </source>
</evidence>
<evidence type="ECO:0000256" key="4">
    <source>
        <dbReference type="ARBA" id="ARBA00022723"/>
    </source>
</evidence>
<dbReference type="SUPFAM" id="SSF55486">
    <property type="entry name" value="Metalloproteases ('zincins'), catalytic domain"/>
    <property type="match status" value="1"/>
</dbReference>
<reference evidence="11 12" key="1">
    <citation type="journal article" date="2016" name="Nat. Commun.">
        <title>Extremotolerant tardigrade genome and improved radiotolerance of human cultured cells by tardigrade-unique protein.</title>
        <authorList>
            <person name="Hashimoto T."/>
            <person name="Horikawa D.D."/>
            <person name="Saito Y."/>
            <person name="Kuwahara H."/>
            <person name="Kozuka-Hata H."/>
            <person name="Shin-I T."/>
            <person name="Minakuchi Y."/>
            <person name="Ohishi K."/>
            <person name="Motoyama A."/>
            <person name="Aizu T."/>
            <person name="Enomoto A."/>
            <person name="Kondo K."/>
            <person name="Tanaka S."/>
            <person name="Hara Y."/>
            <person name="Koshikawa S."/>
            <person name="Sagara H."/>
            <person name="Miura T."/>
            <person name="Yokobori S."/>
            <person name="Miyagawa K."/>
            <person name="Suzuki Y."/>
            <person name="Kubo T."/>
            <person name="Oyama M."/>
            <person name="Kohara Y."/>
            <person name="Fujiyama A."/>
            <person name="Arakawa K."/>
            <person name="Katayama T."/>
            <person name="Toyoda A."/>
            <person name="Kunieda T."/>
        </authorList>
    </citation>
    <scope>NUCLEOTIDE SEQUENCE [LARGE SCALE GENOMIC DNA]</scope>
    <source>
        <strain evidence="11 12">YOKOZUNA-1</strain>
    </source>
</reference>
<accession>A0A1D1UHF1</accession>
<organism evidence="11 12">
    <name type="scientific">Ramazzottius varieornatus</name>
    <name type="common">Water bear</name>
    <name type="synonym">Tardigrade</name>
    <dbReference type="NCBI Taxonomy" id="947166"/>
    <lineage>
        <taxon>Eukaryota</taxon>
        <taxon>Metazoa</taxon>
        <taxon>Ecdysozoa</taxon>
        <taxon>Tardigrada</taxon>
        <taxon>Eutardigrada</taxon>
        <taxon>Parachela</taxon>
        <taxon>Hypsibioidea</taxon>
        <taxon>Ramazzottiidae</taxon>
        <taxon>Ramazzottius</taxon>
    </lineage>
</organism>
<evidence type="ECO:0000259" key="9">
    <source>
        <dbReference type="Pfam" id="PF01431"/>
    </source>
</evidence>
<name>A0A1D1UHF1_RAMVA</name>
<keyword evidence="4" id="KW-0479">Metal-binding</keyword>
<dbReference type="PANTHER" id="PTHR11733:SF167">
    <property type="entry name" value="FI17812P1-RELATED"/>
    <property type="match status" value="1"/>
</dbReference>
<keyword evidence="6" id="KW-0862">Zinc</keyword>
<dbReference type="OrthoDB" id="10059556at2759"/>
<sequence length="773" mass="89164">MSSKLLHDMEDPKKKKDESSKGKIIALIIIVLLALFITFLVLYLEELNKDRTIIKSEIQVCMNASCITAAASLVNNMNRKVNPCDNFYEFACGNWNKTEVIPDSNTRWGVFDILRRQLLRDLRGTLTVADISALPLDTMNSTYKIQRYFHSCMETEQIAKEMRELEPMKNFFLEEMDFPLENWPATRDFVATDPQRLKNTIMLARKYGNSLGIFNNGLTPNISEPKQNVIEFEAGRFTLDRSILVNASKAREHKAYVDFMVEVAVLIQRRLGNENANDELYRPIFEDVLKFEKALANYTLPPEKRRNEREHWHEMTLNDFAETYFNPANGSEPLALHIYGKEWVKYFQTAWGHQSTEGLTDNTLVVVREPAYYGNVTRALRGIEFQYRFFWNYVGWKVVEPFVRHIDDEFLAIYQRFRKVTAGTSASTPRPEVCVDTVTNHFPNAVGSLYVKNFFQPQAKKDLETMAEHLMWAFREIVKESHWMTEATRVRALEKANMFTSLIAYDEYLMSDDPTALNLEHESFRPNNTYFYNYVKGRNFETQVEGKMLVKGNNASDWITGPAIVNAFYSPNHNSISFPAGILQAPFLGQGYPWYWNFAAIGTVIGHEITHGFDDQGAQSDGAGYFDDWWDEASKAAFNRRAQTIIDQYSGYSLMGVQLKGENNQGENIADNGGIKESYRGYKHFLKNVLEVDEEPRLPGFENFSTDQMFFLSYAQMWCGDYRLEELQLQVNRPHSPGRFRIIGPLQNSPEFSQAYRCAPDTYMNPAAKAAVW</sequence>
<evidence type="ECO:0000313" key="11">
    <source>
        <dbReference type="EMBL" id="GAU89106.1"/>
    </source>
</evidence>
<dbReference type="Gene3D" id="3.40.390.10">
    <property type="entry name" value="Collagenase (Catalytic Domain)"/>
    <property type="match status" value="1"/>
</dbReference>
<keyword evidence="8" id="KW-0812">Transmembrane</keyword>
<dbReference type="GO" id="GO:0005886">
    <property type="term" value="C:plasma membrane"/>
    <property type="evidence" value="ECO:0007669"/>
    <property type="project" value="TreeGrafter"/>
</dbReference>
<evidence type="ECO:0008006" key="13">
    <source>
        <dbReference type="Google" id="ProtNLM"/>
    </source>
</evidence>
<dbReference type="InterPro" id="IPR008753">
    <property type="entry name" value="Peptidase_M13_N"/>
</dbReference>
<dbReference type="AlphaFoldDB" id="A0A1D1UHF1"/>
<keyword evidence="3" id="KW-0645">Protease</keyword>
<keyword evidence="7" id="KW-0482">Metalloprotease</keyword>
<dbReference type="InterPro" id="IPR042089">
    <property type="entry name" value="Peptidase_M13_dom_2"/>
</dbReference>
<evidence type="ECO:0000256" key="8">
    <source>
        <dbReference type="SAM" id="Phobius"/>
    </source>
</evidence>
<dbReference type="GO" id="GO:0046872">
    <property type="term" value="F:metal ion binding"/>
    <property type="evidence" value="ECO:0007669"/>
    <property type="project" value="UniProtKB-KW"/>
</dbReference>
<keyword evidence="8" id="KW-0472">Membrane</keyword>
<comment type="cofactor">
    <cofactor evidence="1">
        <name>Zn(2+)</name>
        <dbReference type="ChEBI" id="CHEBI:29105"/>
    </cofactor>
</comment>
<evidence type="ECO:0000259" key="10">
    <source>
        <dbReference type="Pfam" id="PF05649"/>
    </source>
</evidence>
<dbReference type="Proteomes" id="UP000186922">
    <property type="component" value="Unassembled WGS sequence"/>
</dbReference>